<sequence>MFDHISLVGICKQFSKP</sequence>
<accession>A0A2P2NUM3</accession>
<dbReference type="AlphaFoldDB" id="A0A2P2NUM3"/>
<dbReference type="EMBL" id="GGEC01065712">
    <property type="protein sequence ID" value="MBX46196.1"/>
    <property type="molecule type" value="Transcribed_RNA"/>
</dbReference>
<evidence type="ECO:0000313" key="1">
    <source>
        <dbReference type="EMBL" id="MBX46196.1"/>
    </source>
</evidence>
<organism evidence="1">
    <name type="scientific">Rhizophora mucronata</name>
    <name type="common">Asiatic mangrove</name>
    <dbReference type="NCBI Taxonomy" id="61149"/>
    <lineage>
        <taxon>Eukaryota</taxon>
        <taxon>Viridiplantae</taxon>
        <taxon>Streptophyta</taxon>
        <taxon>Embryophyta</taxon>
        <taxon>Tracheophyta</taxon>
        <taxon>Spermatophyta</taxon>
        <taxon>Magnoliopsida</taxon>
        <taxon>eudicotyledons</taxon>
        <taxon>Gunneridae</taxon>
        <taxon>Pentapetalae</taxon>
        <taxon>rosids</taxon>
        <taxon>fabids</taxon>
        <taxon>Malpighiales</taxon>
        <taxon>Rhizophoraceae</taxon>
        <taxon>Rhizophora</taxon>
    </lineage>
</organism>
<reference evidence="1" key="1">
    <citation type="submission" date="2018-02" db="EMBL/GenBank/DDBJ databases">
        <title>Rhizophora mucronata_Transcriptome.</title>
        <authorList>
            <person name="Meera S.P."/>
            <person name="Sreeshan A."/>
            <person name="Augustine A."/>
        </authorList>
    </citation>
    <scope>NUCLEOTIDE SEQUENCE</scope>
    <source>
        <tissue evidence="1">Leaf</tissue>
    </source>
</reference>
<proteinExistence type="predicted"/>
<name>A0A2P2NUM3_RHIMU</name>
<protein>
    <submittedName>
        <fullName evidence="1">Uncharacterized protein</fullName>
    </submittedName>
</protein>